<evidence type="ECO:0000313" key="2">
    <source>
        <dbReference type="Proteomes" id="UP000604046"/>
    </source>
</evidence>
<dbReference type="AlphaFoldDB" id="A0A812PIG8"/>
<feature type="non-terminal residue" evidence="1">
    <location>
        <position position="1"/>
    </location>
</feature>
<name>A0A812PIG8_9DINO</name>
<dbReference type="EMBL" id="CAJNDS010002114">
    <property type="protein sequence ID" value="CAE7335352.1"/>
    <property type="molecule type" value="Genomic_DNA"/>
</dbReference>
<dbReference type="Proteomes" id="UP000604046">
    <property type="component" value="Unassembled WGS sequence"/>
</dbReference>
<proteinExistence type="predicted"/>
<accession>A0A812PIG8</accession>
<reference evidence="1" key="1">
    <citation type="submission" date="2021-02" db="EMBL/GenBank/DDBJ databases">
        <authorList>
            <person name="Dougan E. K."/>
            <person name="Rhodes N."/>
            <person name="Thang M."/>
            <person name="Chan C."/>
        </authorList>
    </citation>
    <scope>NUCLEOTIDE SEQUENCE</scope>
</reference>
<keyword evidence="2" id="KW-1185">Reference proteome</keyword>
<organism evidence="1 2">
    <name type="scientific">Symbiodinium natans</name>
    <dbReference type="NCBI Taxonomy" id="878477"/>
    <lineage>
        <taxon>Eukaryota</taxon>
        <taxon>Sar</taxon>
        <taxon>Alveolata</taxon>
        <taxon>Dinophyceae</taxon>
        <taxon>Suessiales</taxon>
        <taxon>Symbiodiniaceae</taxon>
        <taxon>Symbiodinium</taxon>
    </lineage>
</organism>
<protein>
    <submittedName>
        <fullName evidence="1">Uncharacterized protein</fullName>
    </submittedName>
</protein>
<evidence type="ECO:0000313" key="1">
    <source>
        <dbReference type="EMBL" id="CAE7335352.1"/>
    </source>
</evidence>
<gene>
    <name evidence="1" type="ORF">SNAT2548_LOCUS17539</name>
</gene>
<comment type="caution">
    <text evidence="1">The sequence shown here is derived from an EMBL/GenBank/DDBJ whole genome shotgun (WGS) entry which is preliminary data.</text>
</comment>
<sequence>KPDGFVQPGPICLSTPRRRAFCVHMGRPGELFAQRPIVGEAGYKVVELALPAAPLLVALKIP</sequence>
<feature type="non-terminal residue" evidence="1">
    <location>
        <position position="62"/>
    </location>
</feature>